<dbReference type="GO" id="GO:0046872">
    <property type="term" value="F:metal ion binding"/>
    <property type="evidence" value="ECO:0007669"/>
    <property type="project" value="UniProtKB-KW"/>
</dbReference>
<dbReference type="InterPro" id="IPR036322">
    <property type="entry name" value="WD40_repeat_dom_sf"/>
</dbReference>
<feature type="compositionally biased region" description="Basic and acidic residues" evidence="3">
    <location>
        <begin position="992"/>
        <end position="1001"/>
    </location>
</feature>
<feature type="compositionally biased region" description="Pro residues" evidence="3">
    <location>
        <begin position="1305"/>
        <end position="1321"/>
    </location>
</feature>
<dbReference type="Proteomes" id="UP001174909">
    <property type="component" value="Unassembled WGS sequence"/>
</dbReference>
<keyword evidence="5" id="KW-1185">Reference proteome</keyword>
<dbReference type="CDD" id="cd00022">
    <property type="entry name" value="BIR"/>
    <property type="match status" value="1"/>
</dbReference>
<dbReference type="PANTHER" id="PTHR46771:SF5">
    <property type="entry name" value="DETERIN"/>
    <property type="match status" value="1"/>
</dbReference>
<dbReference type="PANTHER" id="PTHR46771">
    <property type="entry name" value="DETERIN"/>
    <property type="match status" value="1"/>
</dbReference>
<evidence type="ECO:0000313" key="4">
    <source>
        <dbReference type="EMBL" id="CAI8029165.1"/>
    </source>
</evidence>
<dbReference type="Pfam" id="PF00653">
    <property type="entry name" value="BIR"/>
    <property type="match status" value="1"/>
</dbReference>
<feature type="compositionally biased region" description="Basic and acidic residues" evidence="3">
    <location>
        <begin position="1012"/>
        <end position="1027"/>
    </location>
</feature>
<keyword evidence="1" id="KW-0479">Metal-binding</keyword>
<proteinExistence type="predicted"/>
<accession>A0AA35SFJ5</accession>
<feature type="region of interest" description="Disordered" evidence="3">
    <location>
        <begin position="992"/>
        <end position="1062"/>
    </location>
</feature>
<protein>
    <submittedName>
        <fullName evidence="4">Baculoviral IAP repeat-containing protein 6</fullName>
    </submittedName>
</protein>
<evidence type="ECO:0000313" key="5">
    <source>
        <dbReference type="Proteomes" id="UP001174909"/>
    </source>
</evidence>
<dbReference type="SUPFAM" id="SSF50978">
    <property type="entry name" value="WD40 repeat-like"/>
    <property type="match status" value="1"/>
</dbReference>
<reference evidence="4" key="1">
    <citation type="submission" date="2023-03" db="EMBL/GenBank/DDBJ databases">
        <authorList>
            <person name="Steffen K."/>
            <person name="Cardenas P."/>
        </authorList>
    </citation>
    <scope>NUCLEOTIDE SEQUENCE</scope>
</reference>
<keyword evidence="2" id="KW-0862">Zinc</keyword>
<feature type="compositionally biased region" description="Polar residues" evidence="3">
    <location>
        <begin position="1037"/>
        <end position="1053"/>
    </location>
</feature>
<dbReference type="PROSITE" id="PS50143">
    <property type="entry name" value="BIR_REPEAT_2"/>
    <property type="match status" value="1"/>
</dbReference>
<gene>
    <name evidence="4" type="ORF">GBAR_LOCUS16579</name>
</gene>
<evidence type="ECO:0000256" key="1">
    <source>
        <dbReference type="ARBA" id="ARBA00022723"/>
    </source>
</evidence>
<sequence>MEIRNEVSFQLEGLRPAQLCALPAQGSIVVVGSAEELQCLDLTSRTLLNTTRPEPAPSRLLCCHHERSGKLVMVGGGRLGARGPIGGSMMIKTLLQPAREDMEDSVSIELSLSEAEVLWTELERQVLPRNSDLPAGANSKQLTSRLASVTAQLAREVRRALDREGKQPANKWCTVSFEGPVQQLFSLFEHLLNRLRAVRSQGSYTCPSSSATPSPALPVLAAVCLRLRLLHPDLCSPLQQLAEGREMKEQKLANCEAVRRLSLKRWPHKDYLWAAPSAMAEAGFFQVANNPPHLATSAVFKGDRVTCFACHVYLYNWEPHDEPWSEHERHAFQCPFMRGDPTENVPLEVTEGSHPAVQVTAESADEITTIAVSPHSNLVAVATRLGILSIWDIGGSLCILPHAQLRLERKSLQSVLQAHYPRDRAPEEISSFSITSLSLLSFPDVSPSTLITALTSTTLSGSTHSFILVHSVLAPPPAPQDPLTPTPQEADPSQLIPLLEHDKLFNLDPSPSTPPLLSHLTTGTDDTHGTHRGGSLTLLSLLPISTLLPDLHGNLEVWQTHPLPTSRLLAVYVGRPRPPSSTEVKDDINDGPFGCLMMLKCNEAEEGGVSSVPEVRRVTMAEEEGIVDMCHVAMGDSGAMRETLVVVTTGGDFQILDVNSLQVMAVHMSAGGCGFTLCTAWSSSTGSWVAVATREGSMEVVRVCRVGGGGAGGEIQVSLISQKCEMERLSCPLLDQLLSLTETSPVGVVFSAPSPPQWREISLQQFHRKVPTHMHSGRGSGDHTHHTRVWQYLPPSSSTTRPISGDFTFEVCLPSACPPLGCVSVCLSLPAPRCIGDSATLSLLLPLPHHRDGGEATDERRTEALCGPISLRPLVDVTGCVVQVSLAHPLLLSSPPPSLLLKLQHLFPTDYSSVVMATAEAHTPTLTKVIRRRGYMTRHVGGGPYRLQQQTSGRSRAVPDQCYLGLSLFPLSLEGDGATDQDNMAANRDTMVDNQDKKDASDQDNMAANRDTMVDNQDKKDASDQDRMAGNQEEENVANQDKLTTDQDTNYSSVEDRDPSPGAVKLSMTDLLRLKDSRDFVLNLVLGACRYRVVSQEMVTLPQSLQTLVEGAGREGGREVQVRSLRLLCWLSRLLAAAPEREEVETVREAVSQLLLSLLHACFLTSHTRQTAHYCSRLLVSLFSGEELPQSSADFTHSLLRSFPLLIPLLPLAPSAACAQWLLRLVSMVTGRSHDCHVILQQCLVVLVELARQLEAKGGALSQQLHANYVHDASVLDQWLFDVPLSYYQRSSVPLASLADKTTPTPVPHPAQPSLAPPFPHPYGYAHPAGATPPPPQTSSLLRSFLGGTPRGAKLHPPERRFVPTGRCYRQEAPHNIRR</sequence>
<name>A0AA35SFJ5_GEOBA</name>
<dbReference type="InterPro" id="IPR051190">
    <property type="entry name" value="Baculoviral_IAP"/>
</dbReference>
<dbReference type="SMART" id="SM00238">
    <property type="entry name" value="BIR"/>
    <property type="match status" value="1"/>
</dbReference>
<dbReference type="SUPFAM" id="SSF57924">
    <property type="entry name" value="Inhibitor of apoptosis (IAP) repeat"/>
    <property type="match status" value="1"/>
</dbReference>
<dbReference type="InterPro" id="IPR001370">
    <property type="entry name" value="BIR_rpt"/>
</dbReference>
<feature type="compositionally biased region" description="Basic and acidic residues" evidence="3">
    <location>
        <begin position="1369"/>
        <end position="1379"/>
    </location>
</feature>
<evidence type="ECO:0000256" key="2">
    <source>
        <dbReference type="ARBA" id="ARBA00022833"/>
    </source>
</evidence>
<dbReference type="EMBL" id="CASHTH010002385">
    <property type="protein sequence ID" value="CAI8029165.1"/>
    <property type="molecule type" value="Genomic_DNA"/>
</dbReference>
<comment type="caution">
    <text evidence="4">The sequence shown here is derived from an EMBL/GenBank/DDBJ whole genome shotgun (WGS) entry which is preliminary data.</text>
</comment>
<dbReference type="Gene3D" id="1.10.1170.10">
    <property type="entry name" value="Inhibitor Of Apoptosis Protein (2mihbC-IAP-1), Chain A"/>
    <property type="match status" value="1"/>
</dbReference>
<organism evidence="4 5">
    <name type="scientific">Geodia barretti</name>
    <name type="common">Barrett's horny sponge</name>
    <dbReference type="NCBI Taxonomy" id="519541"/>
    <lineage>
        <taxon>Eukaryota</taxon>
        <taxon>Metazoa</taxon>
        <taxon>Porifera</taxon>
        <taxon>Demospongiae</taxon>
        <taxon>Heteroscleromorpha</taxon>
        <taxon>Tetractinellida</taxon>
        <taxon>Astrophorina</taxon>
        <taxon>Geodiidae</taxon>
        <taxon>Geodia</taxon>
    </lineage>
</organism>
<evidence type="ECO:0000256" key="3">
    <source>
        <dbReference type="SAM" id="MobiDB-lite"/>
    </source>
</evidence>
<feature type="region of interest" description="Disordered" evidence="3">
    <location>
        <begin position="1299"/>
        <end position="1379"/>
    </location>
</feature>